<evidence type="ECO:0000313" key="4">
    <source>
        <dbReference type="Proteomes" id="UP000824200"/>
    </source>
</evidence>
<dbReference type="AlphaFoldDB" id="A0A9D1J847"/>
<dbReference type="Gene3D" id="2.30.42.10">
    <property type="match status" value="1"/>
</dbReference>
<comment type="caution">
    <text evidence="3">The sequence shown here is derived from an EMBL/GenBank/DDBJ whole genome shotgun (WGS) entry which is preliminary data.</text>
</comment>
<evidence type="ECO:0000259" key="2">
    <source>
        <dbReference type="Pfam" id="PF19238"/>
    </source>
</evidence>
<dbReference type="SUPFAM" id="SSF102114">
    <property type="entry name" value="Radical SAM enzymes"/>
    <property type="match status" value="1"/>
</dbReference>
<dbReference type="Proteomes" id="UP000824200">
    <property type="component" value="Unassembled WGS sequence"/>
</dbReference>
<accession>A0A9D1J847</accession>
<dbReference type="InterPro" id="IPR058240">
    <property type="entry name" value="rSAM_sf"/>
</dbReference>
<evidence type="ECO:0000313" key="3">
    <source>
        <dbReference type="EMBL" id="HIR65961.1"/>
    </source>
</evidence>
<sequence>MLKISNVEKGSVAKAVGMQKDDVIVRFNGEKAKDMLDVAYFDSQANFSVTVNRSGEEVSFHVKKDAGEPMGWDFYDECYIEPRWCANKCVFCFVDQLPKGQRKTLYVKDDDWRLSFVSGNFVTLTNVSDEDVQRIVEKKFSPLYISVHATDEQLRKTLLGNPKARPIMPLLKTFAENGIYMFTQIVMCPNLNDGKQLQKTLTDLFCLYPYVKNVAVVPVGLTKHRSCLYNITPVDEKVASETVDFVERFDKDCFAKTGKHFAYCSDEMYLYANRDVPDFEYYGDFEQLENGVGLIADFRYQFNLAFRDAVSAKHGSFSVVTGVSATPLMQETLQKAKEKFPNLEANVITVKNKFFGETVTVAGLVVGADIVETLQHTQNVGDTLLLPRVMLREIEDVFLDGMTLQQLKETTGKKIIVVADGYEFCQALMECD</sequence>
<dbReference type="Pfam" id="PF04459">
    <property type="entry name" value="DUF512"/>
    <property type="match status" value="1"/>
</dbReference>
<name>A0A9D1J847_9BACT</name>
<organism evidence="3 4">
    <name type="scientific">Candidatus Fimimonas gallinarum</name>
    <dbReference type="NCBI Taxonomy" id="2840821"/>
    <lineage>
        <taxon>Bacteria</taxon>
        <taxon>Pseudomonadati</taxon>
        <taxon>Myxococcota</taxon>
        <taxon>Myxococcia</taxon>
        <taxon>Myxococcales</taxon>
        <taxon>Cystobacterineae</taxon>
        <taxon>Myxococcaceae</taxon>
        <taxon>Myxococcaceae incertae sedis</taxon>
        <taxon>Candidatus Fimimonas</taxon>
    </lineage>
</organism>
<dbReference type="InterPro" id="IPR036034">
    <property type="entry name" value="PDZ_sf"/>
</dbReference>
<reference evidence="3" key="2">
    <citation type="journal article" date="2021" name="PeerJ">
        <title>Extensive microbial diversity within the chicken gut microbiome revealed by metagenomics and culture.</title>
        <authorList>
            <person name="Gilroy R."/>
            <person name="Ravi A."/>
            <person name="Getino M."/>
            <person name="Pursley I."/>
            <person name="Horton D.L."/>
            <person name="Alikhan N.F."/>
            <person name="Baker D."/>
            <person name="Gharbi K."/>
            <person name="Hall N."/>
            <person name="Watson M."/>
            <person name="Adriaenssens E.M."/>
            <person name="Foster-Nyarko E."/>
            <person name="Jarju S."/>
            <person name="Secka A."/>
            <person name="Antonio M."/>
            <person name="Oren A."/>
            <person name="Chaudhuri R.R."/>
            <person name="La Ragione R."/>
            <person name="Hildebrand F."/>
            <person name="Pallen M.J."/>
        </authorList>
    </citation>
    <scope>NUCLEOTIDE SEQUENCE</scope>
    <source>
        <strain evidence="3">CHK121-14286</strain>
    </source>
</reference>
<dbReference type="SUPFAM" id="SSF50156">
    <property type="entry name" value="PDZ domain-like"/>
    <property type="match status" value="1"/>
</dbReference>
<feature type="domain" description="Putative radical SAM N-terminal" evidence="2">
    <location>
        <begin position="64"/>
        <end position="214"/>
    </location>
</feature>
<reference evidence="3" key="1">
    <citation type="submission" date="2020-10" db="EMBL/GenBank/DDBJ databases">
        <authorList>
            <person name="Gilroy R."/>
        </authorList>
    </citation>
    <scope>NUCLEOTIDE SEQUENCE</scope>
    <source>
        <strain evidence="3">CHK121-14286</strain>
    </source>
</reference>
<dbReference type="EMBL" id="DVHL01000029">
    <property type="protein sequence ID" value="HIR65961.1"/>
    <property type="molecule type" value="Genomic_DNA"/>
</dbReference>
<feature type="domain" description="DUF512" evidence="1">
    <location>
        <begin position="217"/>
        <end position="419"/>
    </location>
</feature>
<dbReference type="InterPro" id="IPR007549">
    <property type="entry name" value="DUF512"/>
</dbReference>
<dbReference type="InterPro" id="IPR045375">
    <property type="entry name" value="Put_radical_SAM-like_N"/>
</dbReference>
<dbReference type="Pfam" id="PF19238">
    <property type="entry name" value="Radical_SAM_2"/>
    <property type="match status" value="1"/>
</dbReference>
<gene>
    <name evidence="3" type="ORF">IAC95_03680</name>
</gene>
<protein>
    <submittedName>
        <fullName evidence="3">DUF512 domain-containing protein</fullName>
    </submittedName>
</protein>
<dbReference type="InterPro" id="IPR013785">
    <property type="entry name" value="Aldolase_TIM"/>
</dbReference>
<dbReference type="Gene3D" id="3.20.20.70">
    <property type="entry name" value="Aldolase class I"/>
    <property type="match status" value="1"/>
</dbReference>
<evidence type="ECO:0000259" key="1">
    <source>
        <dbReference type="Pfam" id="PF04459"/>
    </source>
</evidence>
<proteinExistence type="predicted"/>